<protein>
    <recommendedName>
        <fullName evidence="7">Large ribosomal subunit protein mL46</fullName>
    </recommendedName>
    <alternativeName>
        <fullName evidence="8">39S ribosomal protein L46, mitochondrial</fullName>
    </alternativeName>
</protein>
<dbReference type="GO" id="GO:0005743">
    <property type="term" value="C:mitochondrial inner membrane"/>
    <property type="evidence" value="ECO:0007669"/>
    <property type="project" value="UniProtKB-ARBA"/>
</dbReference>
<evidence type="ECO:0000256" key="1">
    <source>
        <dbReference type="ARBA" id="ARBA00004173"/>
    </source>
</evidence>
<evidence type="ECO:0000256" key="8">
    <source>
        <dbReference type="ARBA" id="ARBA00035534"/>
    </source>
</evidence>
<dbReference type="InterPro" id="IPR000086">
    <property type="entry name" value="NUDIX_hydrolase_dom"/>
</dbReference>
<reference evidence="11 12" key="1">
    <citation type="submission" date="2024-05" db="EMBL/GenBank/DDBJ databases">
        <authorList>
            <person name="Wallberg A."/>
        </authorList>
    </citation>
    <scope>NUCLEOTIDE SEQUENCE [LARGE SCALE GENOMIC DNA]</scope>
</reference>
<evidence type="ECO:0000256" key="3">
    <source>
        <dbReference type="ARBA" id="ARBA00022946"/>
    </source>
</evidence>
<dbReference type="FunFam" id="3.90.79.10:FF:000018">
    <property type="entry name" value="39S ribosomal protein L46, mitochondrial"/>
    <property type="match status" value="1"/>
</dbReference>
<evidence type="ECO:0000259" key="10">
    <source>
        <dbReference type="Pfam" id="PF11788"/>
    </source>
</evidence>
<dbReference type="Gene3D" id="3.90.79.10">
    <property type="entry name" value="Nucleoside Triphosphate Pyrophosphohydrolase"/>
    <property type="match status" value="1"/>
</dbReference>
<dbReference type="InterPro" id="IPR015797">
    <property type="entry name" value="NUDIX_hydrolase-like_dom_sf"/>
</dbReference>
<dbReference type="PANTHER" id="PTHR13124">
    <property type="entry name" value="39S RIBOSOMAL PROTEIN L46, MITOCHONDRIAL PRECURSOR-RELATED"/>
    <property type="match status" value="1"/>
</dbReference>
<feature type="domain" description="Nudix hydrolase" evidence="9">
    <location>
        <begin position="153"/>
        <end position="270"/>
    </location>
</feature>
<keyword evidence="4" id="KW-0689">Ribosomal protein</keyword>
<dbReference type="InterPro" id="IPR021757">
    <property type="entry name" value="Ribosomal_mL46_N"/>
</dbReference>
<keyword evidence="12" id="KW-1185">Reference proteome</keyword>
<dbReference type="GO" id="GO:0005762">
    <property type="term" value="C:mitochondrial large ribosomal subunit"/>
    <property type="evidence" value="ECO:0007669"/>
    <property type="project" value="TreeGrafter"/>
</dbReference>
<dbReference type="GO" id="GO:0003735">
    <property type="term" value="F:structural constituent of ribosome"/>
    <property type="evidence" value="ECO:0007669"/>
    <property type="project" value="InterPro"/>
</dbReference>
<dbReference type="InterPro" id="IPR040008">
    <property type="entry name" value="Ribosomal_mL46"/>
</dbReference>
<dbReference type="EMBL" id="CAXKWB010014400">
    <property type="protein sequence ID" value="CAL4110464.1"/>
    <property type="molecule type" value="Genomic_DNA"/>
</dbReference>
<dbReference type="Proteomes" id="UP001497623">
    <property type="component" value="Unassembled WGS sequence"/>
</dbReference>
<sequence>MVIKTMQTTRLITQILLRNSSKLNSIRYQGTAANSSKWQILGAVCVTRPPVVCPPMDPMELKYSQMLSAIEQENSYKSQHEIRHEEDLIRAELLKIGDTDDVDLDEVTKQTAVEFVDAANDELKRFSFTSSTTDVDVSGDLSSLNRALERSLCLVVKQKLGEDHRWVLPQGAWNPGETLRQTCERVVKESCGSNMRIRILSNAPCGFYKYKYPKQIRQEGYCGAKVFFYRGQIVNKDTELNYSSDITDHAWLTQDELDSRLQKSYAESVAQFLISDK</sequence>
<dbReference type="PANTHER" id="PTHR13124:SF12">
    <property type="entry name" value="LARGE RIBOSOMAL SUBUNIT PROTEIN ML46"/>
    <property type="match status" value="1"/>
</dbReference>
<feature type="domain" description="Large ribosomal subunit protein mL46 N-terminal" evidence="10">
    <location>
        <begin position="38"/>
        <end position="100"/>
    </location>
</feature>
<gene>
    <name evidence="11" type="ORF">MNOR_LOCUS19410</name>
</gene>
<accession>A0AAV2R4H0</accession>
<dbReference type="Pfam" id="PF11788">
    <property type="entry name" value="MRP-L46"/>
    <property type="match status" value="1"/>
</dbReference>
<proteinExistence type="inferred from homology"/>
<dbReference type="CDD" id="cd04661">
    <property type="entry name" value="NUDIX_MRP_L46"/>
    <property type="match status" value="1"/>
</dbReference>
<evidence type="ECO:0000256" key="6">
    <source>
        <dbReference type="ARBA" id="ARBA00023274"/>
    </source>
</evidence>
<evidence type="ECO:0000313" key="11">
    <source>
        <dbReference type="EMBL" id="CAL4110464.1"/>
    </source>
</evidence>
<dbReference type="Pfam" id="PF00293">
    <property type="entry name" value="NUDIX"/>
    <property type="match status" value="1"/>
</dbReference>
<comment type="subcellular location">
    <subcellularLocation>
        <location evidence="1">Mitochondrion</location>
    </subcellularLocation>
</comment>
<comment type="similarity">
    <text evidence="2">Belongs to the mitochondrion-specific ribosomal protein mL46 family.</text>
</comment>
<dbReference type="SUPFAM" id="SSF55811">
    <property type="entry name" value="Nudix"/>
    <property type="match status" value="1"/>
</dbReference>
<evidence type="ECO:0000313" key="12">
    <source>
        <dbReference type="Proteomes" id="UP001497623"/>
    </source>
</evidence>
<evidence type="ECO:0000256" key="7">
    <source>
        <dbReference type="ARBA" id="ARBA00035190"/>
    </source>
</evidence>
<dbReference type="InterPro" id="IPR033650">
    <property type="entry name" value="Ribosomal_mL46_NUDIX"/>
</dbReference>
<keyword evidence="6" id="KW-0687">Ribonucleoprotein</keyword>
<name>A0AAV2R4H0_MEGNR</name>
<comment type="caution">
    <text evidence="11">The sequence shown here is derived from an EMBL/GenBank/DDBJ whole genome shotgun (WGS) entry which is preliminary data.</text>
</comment>
<keyword evidence="5" id="KW-0496">Mitochondrion</keyword>
<organism evidence="11 12">
    <name type="scientific">Meganyctiphanes norvegica</name>
    <name type="common">Northern krill</name>
    <name type="synonym">Thysanopoda norvegica</name>
    <dbReference type="NCBI Taxonomy" id="48144"/>
    <lineage>
        <taxon>Eukaryota</taxon>
        <taxon>Metazoa</taxon>
        <taxon>Ecdysozoa</taxon>
        <taxon>Arthropoda</taxon>
        <taxon>Crustacea</taxon>
        <taxon>Multicrustacea</taxon>
        <taxon>Malacostraca</taxon>
        <taxon>Eumalacostraca</taxon>
        <taxon>Eucarida</taxon>
        <taxon>Euphausiacea</taxon>
        <taxon>Euphausiidae</taxon>
        <taxon>Meganyctiphanes</taxon>
    </lineage>
</organism>
<evidence type="ECO:0000256" key="4">
    <source>
        <dbReference type="ARBA" id="ARBA00022980"/>
    </source>
</evidence>
<keyword evidence="3" id="KW-0809">Transit peptide</keyword>
<evidence type="ECO:0000256" key="5">
    <source>
        <dbReference type="ARBA" id="ARBA00023128"/>
    </source>
</evidence>
<evidence type="ECO:0000256" key="2">
    <source>
        <dbReference type="ARBA" id="ARBA00009070"/>
    </source>
</evidence>
<dbReference type="AlphaFoldDB" id="A0AAV2R4H0"/>
<evidence type="ECO:0000259" key="9">
    <source>
        <dbReference type="Pfam" id="PF00293"/>
    </source>
</evidence>